<evidence type="ECO:0000256" key="1">
    <source>
        <dbReference type="SAM" id="Phobius"/>
    </source>
</evidence>
<dbReference type="Proteomes" id="UP000663881">
    <property type="component" value="Unassembled WGS sequence"/>
</dbReference>
<protein>
    <submittedName>
        <fullName evidence="2">Uncharacterized protein</fullName>
    </submittedName>
</protein>
<gene>
    <name evidence="3" type="ORF">OKA104_LOCUS21431</name>
    <name evidence="2" type="ORF">VCS650_LOCUS5513</name>
</gene>
<feature type="transmembrane region" description="Helical" evidence="1">
    <location>
        <begin position="74"/>
        <end position="94"/>
    </location>
</feature>
<evidence type="ECO:0000313" key="3">
    <source>
        <dbReference type="EMBL" id="CAF3849832.1"/>
    </source>
</evidence>
<organism evidence="2 4">
    <name type="scientific">Adineta steineri</name>
    <dbReference type="NCBI Taxonomy" id="433720"/>
    <lineage>
        <taxon>Eukaryota</taxon>
        <taxon>Metazoa</taxon>
        <taxon>Spiralia</taxon>
        <taxon>Gnathifera</taxon>
        <taxon>Rotifera</taxon>
        <taxon>Eurotatoria</taxon>
        <taxon>Bdelloidea</taxon>
        <taxon>Adinetida</taxon>
        <taxon>Adinetidae</taxon>
        <taxon>Adineta</taxon>
    </lineage>
</organism>
<sequence>MNDPRTYRAAVEISLPKVTELPPPPPYTDVTTEIPASDLVTVGYQHVSVDYNKGLCYILRELWDRLTNHKSSMIIALIFFLLSTFWFAALIIGGENRWECPAKPELAEWFIVIGVMGIVLSWLIAFLVRIFTNFIYTVSEK</sequence>
<dbReference type="EMBL" id="CAJOAY010001491">
    <property type="protein sequence ID" value="CAF3849832.1"/>
    <property type="molecule type" value="Genomic_DNA"/>
</dbReference>
<feature type="transmembrane region" description="Helical" evidence="1">
    <location>
        <begin position="106"/>
        <end position="131"/>
    </location>
</feature>
<evidence type="ECO:0000313" key="4">
    <source>
        <dbReference type="Proteomes" id="UP000663891"/>
    </source>
</evidence>
<dbReference type="AlphaFoldDB" id="A0A813UWH2"/>
<dbReference type="EMBL" id="CAJNON010000032">
    <property type="protein sequence ID" value="CAF0829299.1"/>
    <property type="molecule type" value="Genomic_DNA"/>
</dbReference>
<name>A0A813UWH2_9BILA</name>
<proteinExistence type="predicted"/>
<accession>A0A813UWH2</accession>
<keyword evidence="1" id="KW-0472">Membrane</keyword>
<keyword evidence="1" id="KW-1133">Transmembrane helix</keyword>
<reference evidence="2" key="1">
    <citation type="submission" date="2021-02" db="EMBL/GenBank/DDBJ databases">
        <authorList>
            <person name="Nowell W R."/>
        </authorList>
    </citation>
    <scope>NUCLEOTIDE SEQUENCE</scope>
</reference>
<keyword evidence="1" id="KW-0812">Transmembrane</keyword>
<evidence type="ECO:0000313" key="2">
    <source>
        <dbReference type="EMBL" id="CAF0829299.1"/>
    </source>
</evidence>
<dbReference type="Proteomes" id="UP000663891">
    <property type="component" value="Unassembled WGS sequence"/>
</dbReference>
<comment type="caution">
    <text evidence="2">The sequence shown here is derived from an EMBL/GenBank/DDBJ whole genome shotgun (WGS) entry which is preliminary data.</text>
</comment>
<dbReference type="OrthoDB" id="10329218at2759"/>